<evidence type="ECO:0000313" key="1">
    <source>
        <dbReference type="EMBL" id="SBS91602.1"/>
    </source>
</evidence>
<name>A0A1A8WF63_PLAOA</name>
<proteinExistence type="predicted"/>
<organism evidence="1 2">
    <name type="scientific">Plasmodium ovale curtisi</name>
    <dbReference type="NCBI Taxonomy" id="864141"/>
    <lineage>
        <taxon>Eukaryota</taxon>
        <taxon>Sar</taxon>
        <taxon>Alveolata</taxon>
        <taxon>Apicomplexa</taxon>
        <taxon>Aconoidasida</taxon>
        <taxon>Haemosporida</taxon>
        <taxon>Plasmodiidae</taxon>
        <taxon>Plasmodium</taxon>
        <taxon>Plasmodium (Plasmodium)</taxon>
    </lineage>
</organism>
<dbReference type="InterPro" id="IPR008780">
    <property type="entry name" value="Plasmodium_Vir"/>
</dbReference>
<dbReference type="Proteomes" id="UP000078560">
    <property type="component" value="Unassembled WGS sequence"/>
</dbReference>
<reference evidence="2" key="1">
    <citation type="submission" date="2016-05" db="EMBL/GenBank/DDBJ databases">
        <authorList>
            <person name="Naeem Raeece"/>
        </authorList>
    </citation>
    <scope>NUCLEOTIDE SEQUENCE [LARGE SCALE GENOMIC DNA]</scope>
</reference>
<sequence length="341" mass="39464">MADDSSQGRLRKLSETYSIDLMSKTIYDAMENDSQDLSEYDGKCNNIVVHDNKEDNVKIICKKFLRYLEKSPLWNFSDPGYDVCLLLNFWVYDKLNHIFGDKNKTDVAFSNFQRLWNSATDYQRSIPSDKKCKDKFDILNKEDWKKRKELYDYYIDYDTNKLTLNFYGGKCEEYYKYIEGKKELYEYFEGLCNRKSTECPDFYEKCKEYNPNLILHKFPCHVQIQAAKNVLRPEDTSDQDFVDGPRPYGSDLPGYSAHSSEVEMTQENSDIGTKVGKSVLGIAPIALTASALYRFTPLGPWIRKLAGSNNNITGNGFGDEAQESGNMFFDDGENYISYQPI</sequence>
<accession>A0A1A8WF63</accession>
<protein>
    <submittedName>
        <fullName evidence="1">PIR Superfamily Protein</fullName>
    </submittedName>
</protein>
<dbReference type="EMBL" id="FLQU01001132">
    <property type="protein sequence ID" value="SBS91602.1"/>
    <property type="molecule type" value="Genomic_DNA"/>
</dbReference>
<dbReference type="Pfam" id="PF05795">
    <property type="entry name" value="Plasmodium_Vir"/>
    <property type="match status" value="2"/>
</dbReference>
<gene>
    <name evidence="1" type="ORF">POVCU2_0068720</name>
</gene>
<evidence type="ECO:0000313" key="2">
    <source>
        <dbReference type="Proteomes" id="UP000078560"/>
    </source>
</evidence>
<dbReference type="VEuPathDB" id="PlasmoDB:PocGH01_00045100"/>
<dbReference type="AlphaFoldDB" id="A0A1A8WF63"/>